<proteinExistence type="predicted"/>
<evidence type="ECO:0000313" key="1">
    <source>
        <dbReference type="EMBL" id="RMX02856.1"/>
    </source>
</evidence>
<sequence length="144" mass="15812">MHQWRFYLDAHFLQVGQGGIPRGQGNAAILWSLHDGIGAAKSGKSGVTPGSMAPIEGLHLIGNAANMQRLLIGKFRYVQIAHYVGAENWRSWISIAAVWWIIFAAAATGADQSCKSCGNQKAALHGYFPRDIYWVRLSFGLENK</sequence>
<dbReference type="EMBL" id="RDQL01000001">
    <property type="protein sequence ID" value="RMX02856.1"/>
    <property type="molecule type" value="Genomic_DNA"/>
</dbReference>
<comment type="caution">
    <text evidence="1">The sequence shown here is derived from an EMBL/GenBank/DDBJ whole genome shotgun (WGS) entry which is preliminary data.</text>
</comment>
<protein>
    <submittedName>
        <fullName evidence="1">Uncharacterized protein</fullName>
    </submittedName>
</protein>
<dbReference type="Proteomes" id="UP000267035">
    <property type="component" value="Unassembled WGS sequence"/>
</dbReference>
<name>A0A3M6QID4_9BURK</name>
<evidence type="ECO:0000313" key="2">
    <source>
        <dbReference type="Proteomes" id="UP000267035"/>
    </source>
</evidence>
<gene>
    <name evidence="1" type="ORF">EBQ25_01185</name>
</gene>
<accession>A0A3M6QID4</accession>
<keyword evidence="2" id="KW-1185">Reference proteome</keyword>
<dbReference type="AlphaFoldDB" id="A0A3M6QID4"/>
<reference evidence="1 2" key="1">
    <citation type="submission" date="2018-10" db="EMBL/GenBank/DDBJ databases">
        <title>Comamonadaceae CDC group NO-1 genome sequencing and assembly.</title>
        <authorList>
            <person name="Bernier A.-M."/>
            <person name="Bernard K."/>
        </authorList>
    </citation>
    <scope>NUCLEOTIDE SEQUENCE [LARGE SCALE GENOMIC DNA]</scope>
    <source>
        <strain evidence="1 2">NML161473</strain>
    </source>
</reference>
<organism evidence="1 2">
    <name type="scientific">Allofranklinella schreckenbergeri</name>
    <dbReference type="NCBI Taxonomy" id="1076744"/>
    <lineage>
        <taxon>Bacteria</taxon>
        <taxon>Pseudomonadati</taxon>
        <taxon>Pseudomonadota</taxon>
        <taxon>Betaproteobacteria</taxon>
        <taxon>Burkholderiales</taxon>
        <taxon>Comamonadaceae</taxon>
        <taxon>Allofranklinella</taxon>
    </lineage>
</organism>